<dbReference type="InterPro" id="IPR010982">
    <property type="entry name" value="Lambda_DNA-bd_dom_sf"/>
</dbReference>
<dbReference type="Gene3D" id="1.10.260.40">
    <property type="entry name" value="lambda repressor-like DNA-binding domains"/>
    <property type="match status" value="1"/>
</dbReference>
<organism evidence="3 4">
    <name type="scientific">Carbonactinospora thermoautotrophica</name>
    <dbReference type="NCBI Taxonomy" id="1469144"/>
    <lineage>
        <taxon>Bacteria</taxon>
        <taxon>Bacillati</taxon>
        <taxon>Actinomycetota</taxon>
        <taxon>Actinomycetes</taxon>
        <taxon>Kitasatosporales</taxon>
        <taxon>Carbonactinosporaceae</taxon>
        <taxon>Carbonactinospora</taxon>
    </lineage>
</organism>
<feature type="domain" description="HTH cro/C1-type" evidence="1">
    <location>
        <begin position="15"/>
        <end position="71"/>
    </location>
</feature>
<dbReference type="CDD" id="cd00093">
    <property type="entry name" value="HTH_XRE"/>
    <property type="match status" value="1"/>
</dbReference>
<dbReference type="InterPro" id="IPR043917">
    <property type="entry name" value="DUF5753"/>
</dbReference>
<reference evidence="3" key="1">
    <citation type="submission" date="2015-04" db="EMBL/GenBank/DDBJ databases">
        <title>Physiological reanalysis, assessment of diazotrophy, and genome sequences of multiple isolates of Streptomyces thermoautotrophicus.</title>
        <authorList>
            <person name="MacKellar D.C."/>
            <person name="Lieber L."/>
            <person name="Norman J."/>
            <person name="Bolger A."/>
            <person name="Tobin C."/>
            <person name="Murray J.W."/>
            <person name="Woodward J."/>
            <person name="Friesen M."/>
            <person name="Prell J."/>
        </authorList>
    </citation>
    <scope>NUCLEOTIDE SEQUENCE [LARGE SCALE GENOMIC DNA]</scope>
    <source>
        <strain evidence="3">H1</strain>
    </source>
</reference>
<evidence type="ECO:0000313" key="4">
    <source>
        <dbReference type="Proteomes" id="UP000070188"/>
    </source>
</evidence>
<dbReference type="Proteomes" id="UP000070188">
    <property type="component" value="Unassembled WGS sequence"/>
</dbReference>
<dbReference type="Pfam" id="PF13560">
    <property type="entry name" value="HTH_31"/>
    <property type="match status" value="1"/>
</dbReference>
<dbReference type="EMBL" id="LAXD01000001">
    <property type="protein sequence ID" value="KWX03262.1"/>
    <property type="molecule type" value="Genomic_DNA"/>
</dbReference>
<dbReference type="PROSITE" id="PS50943">
    <property type="entry name" value="HTH_CROC1"/>
    <property type="match status" value="1"/>
</dbReference>
<name>A0A132N0X9_9ACTN</name>
<dbReference type="STRING" id="1469144.LI90_4238"/>
<accession>A0A132N0X9</accession>
<evidence type="ECO:0000259" key="1">
    <source>
        <dbReference type="PROSITE" id="PS50943"/>
    </source>
</evidence>
<keyword evidence="3" id="KW-0238">DNA-binding</keyword>
<dbReference type="GO" id="GO:0003677">
    <property type="term" value="F:DNA binding"/>
    <property type="evidence" value="ECO:0007669"/>
    <property type="project" value="UniProtKB-KW"/>
</dbReference>
<keyword evidence="4" id="KW-1185">Reference proteome</keyword>
<comment type="caution">
    <text evidence="3">The sequence shown here is derived from an EMBL/GenBank/DDBJ whole genome shotgun (WGS) entry which is preliminary data.</text>
</comment>
<reference evidence="4" key="2">
    <citation type="submission" date="2015-04" db="EMBL/GenBank/DDBJ databases">
        <title>Physiological reanalysis, assessment of diazotrophy, and genome sequences of multiple isolates of Streptomyces thermoautotrophicus.</title>
        <authorList>
            <person name="MacKellar D.C."/>
            <person name="Lieber L."/>
            <person name="Norman J."/>
            <person name="Bolger A."/>
            <person name="Tobin C."/>
            <person name="Murray J.W."/>
            <person name="Chang R."/>
            <person name="Ford T."/>
            <person name="Nguyen P.Q."/>
            <person name="Woodward J."/>
            <person name="Permingeat H."/>
            <person name="Joshi N.S."/>
            <person name="Silver P.A."/>
            <person name="Usadel B."/>
            <person name="Rutherford A.W."/>
            <person name="Friesen M."/>
            <person name="Prell J."/>
        </authorList>
    </citation>
    <scope>NUCLEOTIDE SEQUENCE [LARGE SCALE GENOMIC DNA]</scope>
    <source>
        <strain evidence="4">H1</strain>
    </source>
</reference>
<proteinExistence type="predicted"/>
<dbReference type="EMBL" id="LAXD01000001">
    <property type="protein sequence ID" value="KWX03187.1"/>
    <property type="molecule type" value="Genomic_DNA"/>
</dbReference>
<sequence length="278" mass="30981">MSGFQQERDTLGIHLRELRRAAGLNGKELAALLGWPPSKVSKIEHGRQTPTEADLAAWAQAVGAPHAVEALTARLRALETHYVTWRRQLRAGTRPRQQASLDLEARSGIIRAMETAVVPGLLQTPEYAHHVLQAWVTLHRTPDDVPEGVRVRMQRQLVLYDLSKRFHFLICETVLRARVCPAAVLRGQIDRLIALTTLNNVALGIIPFGVELPFPVLHGFWVFDERVVLVETLGAEITVTDEDEIQLYLQAFDQAAGLAVYGERARALLSDTLVDLTD</sequence>
<dbReference type="SMART" id="SM00530">
    <property type="entry name" value="HTH_XRE"/>
    <property type="match status" value="1"/>
</dbReference>
<dbReference type="RefSeq" id="WP_066890703.1">
    <property type="nucleotide sequence ID" value="NZ_LAXD01000001.1"/>
</dbReference>
<dbReference type="PATRIC" id="fig|1469144.10.peg.4548"/>
<dbReference type="InterPro" id="IPR001387">
    <property type="entry name" value="Cro/C1-type_HTH"/>
</dbReference>
<evidence type="ECO:0000313" key="2">
    <source>
        <dbReference type="EMBL" id="KWX03187.1"/>
    </source>
</evidence>
<protein>
    <submittedName>
        <fullName evidence="3">Putative DNA-binding protein</fullName>
    </submittedName>
</protein>
<evidence type="ECO:0000313" key="3">
    <source>
        <dbReference type="EMBL" id="KWX03262.1"/>
    </source>
</evidence>
<gene>
    <name evidence="2" type="ORF">LI90_4238</name>
    <name evidence="3" type="ORF">LI90_4313</name>
</gene>
<dbReference type="SUPFAM" id="SSF47413">
    <property type="entry name" value="lambda repressor-like DNA-binding domains"/>
    <property type="match status" value="1"/>
</dbReference>
<dbReference type="AlphaFoldDB" id="A0A132N0X9"/>
<dbReference type="Pfam" id="PF19054">
    <property type="entry name" value="DUF5753"/>
    <property type="match status" value="1"/>
</dbReference>